<evidence type="ECO:0000313" key="9">
    <source>
        <dbReference type="Proteomes" id="UP001057375"/>
    </source>
</evidence>
<dbReference type="Pfam" id="PF00933">
    <property type="entry name" value="Glyco_hydro_3"/>
    <property type="match status" value="1"/>
</dbReference>
<sequence>MINSVIDDRTLHEIYLTPFDIAIRESDPWTMMGAYNKVNGSHACESKILLEDILRDELGYKGLIMSDWSAVVHKTETVRNGLDLEMPGPQARDAEVIQAVQNGDLDESVVDLHARRVLELIDKAVRNKRQVEIDWDAHHALAVKLAEESAVLLKNDGILPLGEKDRIGIIGTFAKEPRFQGGGSSHMNPQKLD</sequence>
<dbReference type="GO" id="GO:0016787">
    <property type="term" value="F:hydrolase activity"/>
    <property type="evidence" value="ECO:0007669"/>
    <property type="project" value="UniProtKB-KW"/>
</dbReference>
<comment type="caution">
    <text evidence="8">The sequence shown here is derived from an EMBL/GenBank/DDBJ whole genome shotgun (WGS) entry which is preliminary data.</text>
</comment>
<dbReference type="InterPro" id="IPR036881">
    <property type="entry name" value="Glyco_hydro_3_C_sf"/>
</dbReference>
<dbReference type="EMBL" id="BQXS01002237">
    <property type="protein sequence ID" value="GKT31734.1"/>
    <property type="molecule type" value="Genomic_DNA"/>
</dbReference>
<dbReference type="Gene3D" id="3.40.50.1700">
    <property type="entry name" value="Glycoside hydrolase family 3 C-terminal domain"/>
    <property type="match status" value="1"/>
</dbReference>
<evidence type="ECO:0000256" key="5">
    <source>
        <dbReference type="ARBA" id="ARBA00023295"/>
    </source>
</evidence>
<dbReference type="InterPro" id="IPR017853">
    <property type="entry name" value="GH"/>
</dbReference>
<evidence type="ECO:0000256" key="3">
    <source>
        <dbReference type="ARBA" id="ARBA00012744"/>
    </source>
</evidence>
<dbReference type="EC" id="3.2.1.21" evidence="3"/>
<dbReference type="InterPro" id="IPR002772">
    <property type="entry name" value="Glyco_hydro_3_C"/>
</dbReference>
<organism evidence="8 9">
    <name type="scientific">Aduncisulcus paluster</name>
    <dbReference type="NCBI Taxonomy" id="2918883"/>
    <lineage>
        <taxon>Eukaryota</taxon>
        <taxon>Metamonada</taxon>
        <taxon>Carpediemonas-like organisms</taxon>
        <taxon>Aduncisulcus</taxon>
    </lineage>
</organism>
<name>A0ABQ5KJW5_9EUKA</name>
<dbReference type="PANTHER" id="PTHR42715:SF10">
    <property type="entry name" value="BETA-GLUCOSIDASE"/>
    <property type="match status" value="1"/>
</dbReference>
<evidence type="ECO:0000256" key="1">
    <source>
        <dbReference type="ARBA" id="ARBA00000448"/>
    </source>
</evidence>
<accession>A0ABQ5KJW5</accession>
<keyword evidence="9" id="KW-1185">Reference proteome</keyword>
<keyword evidence="5" id="KW-0326">Glycosidase</keyword>
<dbReference type="Pfam" id="PF01915">
    <property type="entry name" value="Glyco_hydro_3_C"/>
    <property type="match status" value="1"/>
</dbReference>
<evidence type="ECO:0000259" key="6">
    <source>
        <dbReference type="Pfam" id="PF00933"/>
    </source>
</evidence>
<feature type="non-terminal residue" evidence="8">
    <location>
        <position position="193"/>
    </location>
</feature>
<dbReference type="SUPFAM" id="SSF51445">
    <property type="entry name" value="(Trans)glycosidases"/>
    <property type="match status" value="1"/>
</dbReference>
<gene>
    <name evidence="8" type="ORF">ADUPG1_002094</name>
</gene>
<feature type="domain" description="Glycoside hydrolase family 3 N-terminal" evidence="6">
    <location>
        <begin position="7"/>
        <end position="120"/>
    </location>
</feature>
<comment type="catalytic activity">
    <reaction evidence="1">
        <text>Hydrolysis of terminal, non-reducing beta-D-glucosyl residues with release of beta-D-glucose.</text>
        <dbReference type="EC" id="3.2.1.21"/>
    </reaction>
</comment>
<dbReference type="InterPro" id="IPR001764">
    <property type="entry name" value="Glyco_hydro_3_N"/>
</dbReference>
<evidence type="ECO:0000259" key="7">
    <source>
        <dbReference type="Pfam" id="PF01915"/>
    </source>
</evidence>
<dbReference type="PANTHER" id="PTHR42715">
    <property type="entry name" value="BETA-GLUCOSIDASE"/>
    <property type="match status" value="1"/>
</dbReference>
<proteinExistence type="inferred from homology"/>
<dbReference type="InterPro" id="IPR050288">
    <property type="entry name" value="Cellulose_deg_GH3"/>
</dbReference>
<evidence type="ECO:0000256" key="2">
    <source>
        <dbReference type="ARBA" id="ARBA00005336"/>
    </source>
</evidence>
<dbReference type="Proteomes" id="UP001057375">
    <property type="component" value="Unassembled WGS sequence"/>
</dbReference>
<keyword evidence="4 8" id="KW-0378">Hydrolase</keyword>
<dbReference type="InterPro" id="IPR036962">
    <property type="entry name" value="Glyco_hydro_3_N_sf"/>
</dbReference>
<dbReference type="Gene3D" id="3.20.20.300">
    <property type="entry name" value="Glycoside hydrolase, family 3, N-terminal domain"/>
    <property type="match status" value="1"/>
</dbReference>
<protein>
    <recommendedName>
        <fullName evidence="3">beta-glucosidase</fullName>
        <ecNumber evidence="3">3.2.1.21</ecNumber>
    </recommendedName>
</protein>
<comment type="similarity">
    <text evidence="2">Belongs to the glycosyl hydrolase 3 family.</text>
</comment>
<evidence type="ECO:0000313" key="8">
    <source>
        <dbReference type="EMBL" id="GKT31734.1"/>
    </source>
</evidence>
<evidence type="ECO:0000256" key="4">
    <source>
        <dbReference type="ARBA" id="ARBA00022801"/>
    </source>
</evidence>
<feature type="domain" description="Glycoside hydrolase family 3 C-terminal" evidence="7">
    <location>
        <begin position="151"/>
        <end position="190"/>
    </location>
</feature>
<reference evidence="8" key="1">
    <citation type="submission" date="2022-03" db="EMBL/GenBank/DDBJ databases">
        <title>Draft genome sequence of Aduncisulcus paluster, a free-living microaerophilic Fornicata.</title>
        <authorList>
            <person name="Yuyama I."/>
            <person name="Kume K."/>
            <person name="Tamura T."/>
            <person name="Inagaki Y."/>
            <person name="Hashimoto T."/>
        </authorList>
    </citation>
    <scope>NUCLEOTIDE SEQUENCE</scope>
    <source>
        <strain evidence="8">NY0171</strain>
    </source>
</reference>